<dbReference type="InterPro" id="IPR020578">
    <property type="entry name" value="Aminotrans_V_PyrdxlP_BS"/>
</dbReference>
<dbReference type="CDD" id="cd06451">
    <property type="entry name" value="AGAT_like"/>
    <property type="match status" value="1"/>
</dbReference>
<keyword evidence="6 8" id="KW-0663">Pyridoxal phosphate</keyword>
<dbReference type="EC" id="2.6.1.44" evidence="3"/>
<dbReference type="PIRSF" id="PIRSF000524">
    <property type="entry name" value="SPT"/>
    <property type="match status" value="1"/>
</dbReference>
<comment type="cofactor">
    <cofactor evidence="1 8 10">
        <name>pyridoxal 5'-phosphate</name>
        <dbReference type="ChEBI" id="CHEBI:597326"/>
    </cofactor>
</comment>
<proteinExistence type="inferred from homology"/>
<evidence type="ECO:0000256" key="2">
    <source>
        <dbReference type="ARBA" id="ARBA00009236"/>
    </source>
</evidence>
<evidence type="ECO:0000256" key="8">
    <source>
        <dbReference type="PIRSR" id="PIRSR000524-50"/>
    </source>
</evidence>
<dbReference type="InterPro" id="IPR024169">
    <property type="entry name" value="SP_NH2Trfase/AEP_transaminase"/>
</dbReference>
<organism evidence="13 14">
    <name type="scientific">Galdieria partita</name>
    <dbReference type="NCBI Taxonomy" id="83374"/>
    <lineage>
        <taxon>Eukaryota</taxon>
        <taxon>Rhodophyta</taxon>
        <taxon>Bangiophyceae</taxon>
        <taxon>Galdieriales</taxon>
        <taxon>Galdieriaceae</taxon>
        <taxon>Galdieria</taxon>
    </lineage>
</organism>
<evidence type="ECO:0000256" key="1">
    <source>
        <dbReference type="ARBA" id="ARBA00001933"/>
    </source>
</evidence>
<evidence type="ECO:0000256" key="3">
    <source>
        <dbReference type="ARBA" id="ARBA00013049"/>
    </source>
</evidence>
<evidence type="ECO:0000256" key="10">
    <source>
        <dbReference type="RuleBase" id="RU004504"/>
    </source>
</evidence>
<dbReference type="AlphaFoldDB" id="A0A9C7Q1Q1"/>
<dbReference type="GO" id="GO:0004760">
    <property type="term" value="F:L-serine-pyruvate transaminase activity"/>
    <property type="evidence" value="ECO:0007669"/>
    <property type="project" value="TreeGrafter"/>
</dbReference>
<dbReference type="OrthoDB" id="7403325at2759"/>
<comment type="similarity">
    <text evidence="2 9">Belongs to the class-V pyridoxal-phosphate-dependent aminotransferase family.</text>
</comment>
<dbReference type="EMBL" id="BQMJ01000060">
    <property type="protein sequence ID" value="GJQ14853.1"/>
    <property type="molecule type" value="Genomic_DNA"/>
</dbReference>
<accession>A0A9C7Q1Q1</accession>
<reference evidence="13" key="1">
    <citation type="journal article" date="2022" name="Proc. Natl. Acad. Sci. U.S.A.">
        <title>Life cycle and functional genomics of the unicellular red alga Galdieria for elucidating algal and plant evolution and industrial use.</title>
        <authorList>
            <person name="Hirooka S."/>
            <person name="Itabashi T."/>
            <person name="Ichinose T.M."/>
            <person name="Onuma R."/>
            <person name="Fujiwara T."/>
            <person name="Yamashita S."/>
            <person name="Jong L.W."/>
            <person name="Tomita R."/>
            <person name="Iwane A.H."/>
            <person name="Miyagishima S.Y."/>
        </authorList>
    </citation>
    <scope>NUCLEOTIDE SEQUENCE</scope>
    <source>
        <strain evidence="13">NBRC 102759</strain>
    </source>
</reference>
<dbReference type="EMBL" id="BQMJ01000006">
    <property type="protein sequence ID" value="GJQ09136.1"/>
    <property type="molecule type" value="Genomic_DNA"/>
</dbReference>
<dbReference type="SUPFAM" id="SSF53383">
    <property type="entry name" value="PLP-dependent transferases"/>
    <property type="match status" value="1"/>
</dbReference>
<evidence type="ECO:0000256" key="9">
    <source>
        <dbReference type="RuleBase" id="RU004075"/>
    </source>
</evidence>
<evidence type="ECO:0000256" key="7">
    <source>
        <dbReference type="PIRSR" id="PIRSR000524-1"/>
    </source>
</evidence>
<dbReference type="InterPro" id="IPR015424">
    <property type="entry name" value="PyrdxlP-dep_Trfase"/>
</dbReference>
<dbReference type="GO" id="GO:0019265">
    <property type="term" value="P:glycine biosynthetic process, by transamination of glyoxylate"/>
    <property type="evidence" value="ECO:0007669"/>
    <property type="project" value="TreeGrafter"/>
</dbReference>
<gene>
    <name evidence="13" type="ORF">GpartN1_g6644.t1</name>
    <name evidence="12" type="ORF">GpartN1_g927.t1</name>
</gene>
<dbReference type="GO" id="GO:0008453">
    <property type="term" value="F:alanine-glyoxylate transaminase activity"/>
    <property type="evidence" value="ECO:0007669"/>
    <property type="project" value="UniProtKB-EC"/>
</dbReference>
<name>A0A9C7Q1Q1_9RHOD</name>
<evidence type="ECO:0000313" key="12">
    <source>
        <dbReference type="EMBL" id="GJQ09136.1"/>
    </source>
</evidence>
<dbReference type="Gene3D" id="3.40.640.10">
    <property type="entry name" value="Type I PLP-dependent aspartate aminotransferase-like (Major domain)"/>
    <property type="match status" value="1"/>
</dbReference>
<dbReference type="PANTHER" id="PTHR21152:SF24">
    <property type="entry name" value="ALANINE--GLYOXYLATE AMINOTRANSFERASE 1"/>
    <property type="match status" value="1"/>
</dbReference>
<dbReference type="GO" id="GO:0005777">
    <property type="term" value="C:peroxisome"/>
    <property type="evidence" value="ECO:0007669"/>
    <property type="project" value="TreeGrafter"/>
</dbReference>
<keyword evidence="14" id="KW-1185">Reference proteome</keyword>
<evidence type="ECO:0000256" key="4">
    <source>
        <dbReference type="ARBA" id="ARBA00022576"/>
    </source>
</evidence>
<feature type="modified residue" description="N6-(pyridoxal phosphate)lysine" evidence="8">
    <location>
        <position position="198"/>
    </location>
</feature>
<dbReference type="InterPro" id="IPR000192">
    <property type="entry name" value="Aminotrans_V_dom"/>
</dbReference>
<protein>
    <recommendedName>
        <fullName evidence="3">alanine--glyoxylate transaminase</fullName>
        <ecNumber evidence="3">2.6.1.44</ecNumber>
    </recommendedName>
</protein>
<evidence type="ECO:0000313" key="14">
    <source>
        <dbReference type="Proteomes" id="UP001061958"/>
    </source>
</evidence>
<dbReference type="FunFam" id="3.90.1150.10:FF:000031">
    <property type="entry name" value="Serine--glyoxylate aminotransferase"/>
    <property type="match status" value="1"/>
</dbReference>
<sequence>MSIHGKNFLMVPGPTNVPDRVLRAMHRNSEDHRSPDFPALAKTVLENIKMVFGTTKGRSFIFPASGTGAWEAALTNTLNKGDKVISVRFGQFSHLWIDMMQRLGLDVTILDVEWGEGIPIDILSNYIEQDTRHEYQAVCVVHNETTTGVTTDIAAVRNVLDRYHHPALLMVDGVSSIASIPFKMDEWRVDLAITGSQKGLMLPAGLGMVCASAKALERSKKNNLHRVFFSFEDMIVNNDVGYFPYTPSIPLLYGLKESLAMLMEEGLENVFARHRRLAQGVRRAVDAWGLKPCCKNPKEYSDTVTAVVVPEGFDAQQVIRIAYEKYNLSLGTGLMKVRGRVFRIGHLGDLNELMVLATLAGTEMAMLEVGIPIKLGSGVAAASEYYMKTSKQVRGLFNNI</sequence>
<dbReference type="InterPro" id="IPR015422">
    <property type="entry name" value="PyrdxlP-dep_Trfase_small"/>
</dbReference>
<evidence type="ECO:0000259" key="11">
    <source>
        <dbReference type="Pfam" id="PF00266"/>
    </source>
</evidence>
<keyword evidence="4" id="KW-0032">Aminotransferase</keyword>
<dbReference type="InterPro" id="IPR015421">
    <property type="entry name" value="PyrdxlP-dep_Trfase_major"/>
</dbReference>
<dbReference type="Pfam" id="PF00266">
    <property type="entry name" value="Aminotran_5"/>
    <property type="match status" value="1"/>
</dbReference>
<dbReference type="Proteomes" id="UP001061958">
    <property type="component" value="Unassembled WGS sequence"/>
</dbReference>
<evidence type="ECO:0000256" key="6">
    <source>
        <dbReference type="ARBA" id="ARBA00022898"/>
    </source>
</evidence>
<keyword evidence="5" id="KW-0808">Transferase</keyword>
<reference evidence="13" key="2">
    <citation type="submission" date="2022-01" db="EMBL/GenBank/DDBJ databases">
        <authorList>
            <person name="Hirooka S."/>
            <person name="Miyagishima S.Y."/>
        </authorList>
    </citation>
    <scope>NUCLEOTIDE SEQUENCE</scope>
    <source>
        <strain evidence="13">NBRC 102759</strain>
    </source>
</reference>
<evidence type="ECO:0000313" key="13">
    <source>
        <dbReference type="EMBL" id="GJQ14853.1"/>
    </source>
</evidence>
<feature type="domain" description="Aminotransferase class V" evidence="11">
    <location>
        <begin position="9"/>
        <end position="332"/>
    </location>
</feature>
<dbReference type="FunFam" id="3.40.640.10:FF:000054">
    <property type="entry name" value="Serine--glyoxylate aminotransferase"/>
    <property type="match status" value="1"/>
</dbReference>
<dbReference type="Gene3D" id="3.90.1150.10">
    <property type="entry name" value="Aspartate Aminotransferase, domain 1"/>
    <property type="match status" value="1"/>
</dbReference>
<dbReference type="PROSITE" id="PS00595">
    <property type="entry name" value="AA_TRANSFER_CLASS_5"/>
    <property type="match status" value="1"/>
</dbReference>
<evidence type="ECO:0000256" key="5">
    <source>
        <dbReference type="ARBA" id="ARBA00022679"/>
    </source>
</evidence>
<dbReference type="PANTHER" id="PTHR21152">
    <property type="entry name" value="AMINOTRANSFERASE CLASS V"/>
    <property type="match status" value="1"/>
</dbReference>
<feature type="binding site" evidence="7">
    <location>
        <position position="343"/>
    </location>
    <ligand>
        <name>substrate</name>
    </ligand>
</feature>
<comment type="caution">
    <text evidence="13">The sequence shown here is derived from an EMBL/GenBank/DDBJ whole genome shotgun (WGS) entry which is preliminary data.</text>
</comment>